<evidence type="ECO:0000313" key="10">
    <source>
        <dbReference type="Proteomes" id="UP000036834"/>
    </source>
</evidence>
<dbReference type="InterPro" id="IPR013551">
    <property type="entry name" value="YicC-like_C"/>
</dbReference>
<dbReference type="OrthoDB" id="9771229at2"/>
<evidence type="ECO:0000256" key="3">
    <source>
        <dbReference type="ARBA" id="ARBA00022759"/>
    </source>
</evidence>
<sequence length="294" mass="33820">MIRSMTGYGRMDEVKGSTRLTVEIRAVNHRFSEILVRLPKAWSMLEDPVRKLVSQFVRRGRLEVTISMETIQVTSAASINWAVAEQFVSLTREIDQRFSLETVLTARDVLLFPGVLHTKEIEEANGDEIVEWLLSQVEEAAQDLLTMKMAEGKQLYADLMRRLSQVSAWIGEIQQLAPLSVEEYHSRLHQRLSDWASQAPFELDMGRVAQEVAFFADKSDISEEITRLKSHCHQFVEQLEKEEAVGRKLDFLLQEMNREANTIASKANHLRIQHLAVEIKSELEKMKEQVQNVE</sequence>
<dbReference type="PANTHER" id="PTHR30636">
    <property type="entry name" value="UPF0701 PROTEIN YICC"/>
    <property type="match status" value="1"/>
</dbReference>
<evidence type="ECO:0000256" key="5">
    <source>
        <dbReference type="ARBA" id="ARBA00035648"/>
    </source>
</evidence>
<evidence type="ECO:0008006" key="12">
    <source>
        <dbReference type="Google" id="ProtNLM"/>
    </source>
</evidence>
<dbReference type="NCBIfam" id="TIGR00255">
    <property type="entry name" value="YicC/YloC family endoribonuclease"/>
    <property type="match status" value="1"/>
</dbReference>
<dbReference type="AlphaFoldDB" id="A0A0K9YV66"/>
<dbReference type="InterPro" id="IPR013527">
    <property type="entry name" value="YicC-like_N"/>
</dbReference>
<reference evidence="8 11" key="3">
    <citation type="submission" date="2019-06" db="EMBL/GenBank/DDBJ databases">
        <title>Whole genome shotgun sequence of Brevibacillus reuszeri NBRC 15719.</title>
        <authorList>
            <person name="Hosoyama A."/>
            <person name="Uohara A."/>
            <person name="Ohji S."/>
            <person name="Ichikawa N."/>
        </authorList>
    </citation>
    <scope>NUCLEOTIDE SEQUENCE [LARGE SCALE GENOMIC DNA]</scope>
    <source>
        <strain evidence="8 11">NBRC 15719</strain>
    </source>
</reference>
<evidence type="ECO:0000259" key="7">
    <source>
        <dbReference type="Pfam" id="PF08340"/>
    </source>
</evidence>
<evidence type="ECO:0000259" key="6">
    <source>
        <dbReference type="Pfam" id="PF03755"/>
    </source>
</evidence>
<dbReference type="Proteomes" id="UP000036834">
    <property type="component" value="Unassembled WGS sequence"/>
</dbReference>
<evidence type="ECO:0000256" key="1">
    <source>
        <dbReference type="ARBA" id="ARBA00001968"/>
    </source>
</evidence>
<dbReference type="PATRIC" id="fig|54915.3.peg.1371"/>
<accession>A0A0K9YV66</accession>
<evidence type="ECO:0000313" key="8">
    <source>
        <dbReference type="EMBL" id="GED70407.1"/>
    </source>
</evidence>
<feature type="domain" description="Endoribonuclease YicC-like C-terminal" evidence="7">
    <location>
        <begin position="173"/>
        <end position="294"/>
    </location>
</feature>
<evidence type="ECO:0000313" key="9">
    <source>
        <dbReference type="EMBL" id="KNB72576.1"/>
    </source>
</evidence>
<reference evidence="10" key="1">
    <citation type="submission" date="2015-07" db="EMBL/GenBank/DDBJ databases">
        <title>Genome sequencing project for genomic taxonomy and phylogenomics of Bacillus-like bacteria.</title>
        <authorList>
            <person name="Liu B."/>
            <person name="Wang J."/>
            <person name="Zhu Y."/>
            <person name="Liu G."/>
            <person name="Chen Q."/>
            <person name="Chen Z."/>
            <person name="Lan J."/>
            <person name="Che J."/>
            <person name="Ge C."/>
            <person name="Shi H."/>
            <person name="Pan Z."/>
            <person name="Liu X."/>
        </authorList>
    </citation>
    <scope>NUCLEOTIDE SEQUENCE [LARGE SCALE GENOMIC DNA]</scope>
    <source>
        <strain evidence="10">DSM 9887</strain>
    </source>
</reference>
<dbReference type="GO" id="GO:0016787">
    <property type="term" value="F:hydrolase activity"/>
    <property type="evidence" value="ECO:0007669"/>
    <property type="project" value="UniProtKB-KW"/>
</dbReference>
<keyword evidence="11" id="KW-1185">Reference proteome</keyword>
<evidence type="ECO:0000256" key="4">
    <source>
        <dbReference type="ARBA" id="ARBA00022801"/>
    </source>
</evidence>
<evidence type="ECO:0000256" key="2">
    <source>
        <dbReference type="ARBA" id="ARBA00022722"/>
    </source>
</evidence>
<evidence type="ECO:0000313" key="11">
    <source>
        <dbReference type="Proteomes" id="UP000319578"/>
    </source>
</evidence>
<comment type="similarity">
    <text evidence="5">Belongs to the YicC/YloC family.</text>
</comment>
<dbReference type="STRING" id="54915.ADS79_12000"/>
<dbReference type="Pfam" id="PF08340">
    <property type="entry name" value="YicC-like_C"/>
    <property type="match status" value="1"/>
</dbReference>
<organism evidence="9 10">
    <name type="scientific">Brevibacillus reuszeri</name>
    <dbReference type="NCBI Taxonomy" id="54915"/>
    <lineage>
        <taxon>Bacteria</taxon>
        <taxon>Bacillati</taxon>
        <taxon>Bacillota</taxon>
        <taxon>Bacilli</taxon>
        <taxon>Bacillales</taxon>
        <taxon>Paenibacillaceae</taxon>
        <taxon>Brevibacillus</taxon>
    </lineage>
</organism>
<dbReference type="InterPro" id="IPR005229">
    <property type="entry name" value="YicC/YloC-like"/>
</dbReference>
<gene>
    <name evidence="9" type="ORF">ADS79_12000</name>
    <name evidence="8" type="ORF">BRE01_41090</name>
</gene>
<keyword evidence="3" id="KW-0255">Endonuclease</keyword>
<protein>
    <recommendedName>
        <fullName evidence="12">Stress-induced protein</fullName>
    </recommendedName>
</protein>
<name>A0A0K9YV66_9BACL</name>
<dbReference type="EMBL" id="BJON01000015">
    <property type="protein sequence ID" value="GED70407.1"/>
    <property type="molecule type" value="Genomic_DNA"/>
</dbReference>
<dbReference type="PANTHER" id="PTHR30636:SF3">
    <property type="entry name" value="UPF0701 PROTEIN YICC"/>
    <property type="match status" value="1"/>
</dbReference>
<dbReference type="GO" id="GO:0004521">
    <property type="term" value="F:RNA endonuclease activity"/>
    <property type="evidence" value="ECO:0007669"/>
    <property type="project" value="InterPro"/>
</dbReference>
<dbReference type="Proteomes" id="UP000319578">
    <property type="component" value="Unassembled WGS sequence"/>
</dbReference>
<reference evidence="9" key="2">
    <citation type="submission" date="2015-07" db="EMBL/GenBank/DDBJ databases">
        <title>MeaNS - Measles Nucleotide Surveillance Program.</title>
        <authorList>
            <person name="Tran T."/>
            <person name="Druce J."/>
        </authorList>
    </citation>
    <scope>NUCLEOTIDE SEQUENCE</scope>
    <source>
        <strain evidence="9">DSM 9887</strain>
    </source>
</reference>
<dbReference type="RefSeq" id="WP_049738627.1">
    <property type="nucleotide sequence ID" value="NZ_BJON01000015.1"/>
</dbReference>
<keyword evidence="2" id="KW-0540">Nuclease</keyword>
<comment type="cofactor">
    <cofactor evidence="1">
        <name>a divalent metal cation</name>
        <dbReference type="ChEBI" id="CHEBI:60240"/>
    </cofactor>
</comment>
<keyword evidence="4" id="KW-0378">Hydrolase</keyword>
<feature type="domain" description="Endoribonuclease YicC-like N-terminal" evidence="6">
    <location>
        <begin position="2"/>
        <end position="156"/>
    </location>
</feature>
<dbReference type="Pfam" id="PF03755">
    <property type="entry name" value="YicC-like_N"/>
    <property type="match status" value="1"/>
</dbReference>
<comment type="caution">
    <text evidence="9">The sequence shown here is derived from an EMBL/GenBank/DDBJ whole genome shotgun (WGS) entry which is preliminary data.</text>
</comment>
<proteinExistence type="inferred from homology"/>
<dbReference type="EMBL" id="LGIQ01000007">
    <property type="protein sequence ID" value="KNB72576.1"/>
    <property type="molecule type" value="Genomic_DNA"/>
</dbReference>